<sequence>ISDSSISILRMLEFSSRLHDLGCFHLNSVGFSFCLALAFRRCASRLSDALSLRSISTWWTGSTVVV</sequence>
<protein>
    <submittedName>
        <fullName evidence="1">Uncharacterized protein</fullName>
    </submittedName>
</protein>
<accession>A0A9P4VLZ5</accession>
<dbReference type="Proteomes" id="UP000799429">
    <property type="component" value="Unassembled WGS sequence"/>
</dbReference>
<evidence type="ECO:0000313" key="2">
    <source>
        <dbReference type="Proteomes" id="UP000799429"/>
    </source>
</evidence>
<name>A0A9P4VLZ5_9PEZI</name>
<evidence type="ECO:0000313" key="1">
    <source>
        <dbReference type="EMBL" id="KAF2834132.1"/>
    </source>
</evidence>
<proteinExistence type="predicted"/>
<comment type="caution">
    <text evidence="1">The sequence shown here is derived from an EMBL/GenBank/DDBJ whole genome shotgun (WGS) entry which is preliminary data.</text>
</comment>
<keyword evidence="2" id="KW-1185">Reference proteome</keyword>
<dbReference type="EMBL" id="MU006131">
    <property type="protein sequence ID" value="KAF2834132.1"/>
    <property type="molecule type" value="Genomic_DNA"/>
</dbReference>
<dbReference type="AlphaFoldDB" id="A0A9P4VLZ5"/>
<feature type="non-terminal residue" evidence="1">
    <location>
        <position position="1"/>
    </location>
</feature>
<organism evidence="1 2">
    <name type="scientific">Patellaria atrata CBS 101060</name>
    <dbReference type="NCBI Taxonomy" id="1346257"/>
    <lineage>
        <taxon>Eukaryota</taxon>
        <taxon>Fungi</taxon>
        <taxon>Dikarya</taxon>
        <taxon>Ascomycota</taxon>
        <taxon>Pezizomycotina</taxon>
        <taxon>Dothideomycetes</taxon>
        <taxon>Dothideomycetes incertae sedis</taxon>
        <taxon>Patellariales</taxon>
        <taxon>Patellariaceae</taxon>
        <taxon>Patellaria</taxon>
    </lineage>
</organism>
<gene>
    <name evidence="1" type="ORF">M501DRAFT_1002230</name>
</gene>
<reference evidence="1" key="1">
    <citation type="journal article" date="2020" name="Stud. Mycol.">
        <title>101 Dothideomycetes genomes: a test case for predicting lifestyles and emergence of pathogens.</title>
        <authorList>
            <person name="Haridas S."/>
            <person name="Albert R."/>
            <person name="Binder M."/>
            <person name="Bloem J."/>
            <person name="Labutti K."/>
            <person name="Salamov A."/>
            <person name="Andreopoulos B."/>
            <person name="Baker S."/>
            <person name="Barry K."/>
            <person name="Bills G."/>
            <person name="Bluhm B."/>
            <person name="Cannon C."/>
            <person name="Castanera R."/>
            <person name="Culley D."/>
            <person name="Daum C."/>
            <person name="Ezra D."/>
            <person name="Gonzalez J."/>
            <person name="Henrissat B."/>
            <person name="Kuo A."/>
            <person name="Liang C."/>
            <person name="Lipzen A."/>
            <person name="Lutzoni F."/>
            <person name="Magnuson J."/>
            <person name="Mondo S."/>
            <person name="Nolan M."/>
            <person name="Ohm R."/>
            <person name="Pangilinan J."/>
            <person name="Park H.-J."/>
            <person name="Ramirez L."/>
            <person name="Alfaro M."/>
            <person name="Sun H."/>
            <person name="Tritt A."/>
            <person name="Yoshinaga Y."/>
            <person name="Zwiers L.-H."/>
            <person name="Turgeon B."/>
            <person name="Goodwin S."/>
            <person name="Spatafora J."/>
            <person name="Crous P."/>
            <person name="Grigoriev I."/>
        </authorList>
    </citation>
    <scope>NUCLEOTIDE SEQUENCE</scope>
    <source>
        <strain evidence="1">CBS 101060</strain>
    </source>
</reference>